<evidence type="ECO:0000313" key="5">
    <source>
        <dbReference type="Proteomes" id="UP000659388"/>
    </source>
</evidence>
<name>A0A937FBN4_9BACT</name>
<evidence type="ECO:0000256" key="2">
    <source>
        <dbReference type="SAM" id="SignalP"/>
    </source>
</evidence>
<dbReference type="Pfam" id="PF13899">
    <property type="entry name" value="Thioredoxin_7"/>
    <property type="match status" value="1"/>
</dbReference>
<dbReference type="RefSeq" id="WP_202245683.1">
    <property type="nucleotide sequence ID" value="NZ_JAESIY010000009.1"/>
</dbReference>
<sequence>MKTLKNFSLVFILGLWAHIGCAQDQEEVKWHTNFNEALTEAKAEHKPILISFAGSDWCKPCIKLSKEVFDDSKFKDYAKENLVLMLADFPRLRKNQPDKDQIKANEALAAKYNKAGSFPLVVLIDSDEHVITQTGYQAGGSDNFISFLEKATEK</sequence>
<feature type="domain" description="Thioredoxin" evidence="3">
    <location>
        <begin position="1"/>
        <end position="153"/>
    </location>
</feature>
<organism evidence="4 5">
    <name type="scientific">Fulvivirga sediminis</name>
    <dbReference type="NCBI Taxonomy" id="2803949"/>
    <lineage>
        <taxon>Bacteria</taxon>
        <taxon>Pseudomonadati</taxon>
        <taxon>Bacteroidota</taxon>
        <taxon>Cytophagia</taxon>
        <taxon>Cytophagales</taxon>
        <taxon>Fulvivirgaceae</taxon>
        <taxon>Fulvivirga</taxon>
    </lineage>
</organism>
<dbReference type="PANTHER" id="PTHR15337:SF11">
    <property type="entry name" value="THIOREDOXIN DOMAIN-CONTAINING PROTEIN"/>
    <property type="match status" value="1"/>
</dbReference>
<keyword evidence="1 2" id="KW-0732">Signal</keyword>
<dbReference type="InterPro" id="IPR036249">
    <property type="entry name" value="Thioredoxin-like_sf"/>
</dbReference>
<dbReference type="EMBL" id="JAESIY010000009">
    <property type="protein sequence ID" value="MBL3657900.1"/>
    <property type="molecule type" value="Genomic_DNA"/>
</dbReference>
<dbReference type="SUPFAM" id="SSF52833">
    <property type="entry name" value="Thioredoxin-like"/>
    <property type="match status" value="1"/>
</dbReference>
<gene>
    <name evidence="4" type="ORF">JL102_17245</name>
</gene>
<protein>
    <submittedName>
        <fullName evidence="4">Thioredoxin family protein</fullName>
    </submittedName>
</protein>
<dbReference type="Proteomes" id="UP000659388">
    <property type="component" value="Unassembled WGS sequence"/>
</dbReference>
<reference evidence="4" key="1">
    <citation type="submission" date="2021-01" db="EMBL/GenBank/DDBJ databases">
        <title>Fulvivirga kasyanovii gen. nov., sp nov., a novel member of the phylum Bacteroidetes isolated from seawater in a mussel farm.</title>
        <authorList>
            <person name="Zhao L.-H."/>
            <person name="Wang Z.-J."/>
        </authorList>
    </citation>
    <scope>NUCLEOTIDE SEQUENCE</scope>
    <source>
        <strain evidence="4">2943</strain>
    </source>
</reference>
<dbReference type="InterPro" id="IPR051099">
    <property type="entry name" value="AGR/TXD"/>
</dbReference>
<feature type="signal peptide" evidence="2">
    <location>
        <begin position="1"/>
        <end position="22"/>
    </location>
</feature>
<evidence type="ECO:0000256" key="1">
    <source>
        <dbReference type="ARBA" id="ARBA00022729"/>
    </source>
</evidence>
<evidence type="ECO:0000313" key="4">
    <source>
        <dbReference type="EMBL" id="MBL3657900.1"/>
    </source>
</evidence>
<dbReference type="PROSITE" id="PS51352">
    <property type="entry name" value="THIOREDOXIN_2"/>
    <property type="match status" value="1"/>
</dbReference>
<dbReference type="PANTHER" id="PTHR15337">
    <property type="entry name" value="ANTERIOR GRADIENT PROTEIN-RELATED"/>
    <property type="match status" value="1"/>
</dbReference>
<comment type="caution">
    <text evidence="4">The sequence shown here is derived from an EMBL/GenBank/DDBJ whole genome shotgun (WGS) entry which is preliminary data.</text>
</comment>
<dbReference type="Gene3D" id="3.40.30.10">
    <property type="entry name" value="Glutaredoxin"/>
    <property type="match status" value="1"/>
</dbReference>
<dbReference type="InterPro" id="IPR013766">
    <property type="entry name" value="Thioredoxin_domain"/>
</dbReference>
<dbReference type="AlphaFoldDB" id="A0A937FBN4"/>
<accession>A0A937FBN4</accession>
<feature type="chain" id="PRO_5037658071" evidence="2">
    <location>
        <begin position="23"/>
        <end position="154"/>
    </location>
</feature>
<keyword evidence="5" id="KW-1185">Reference proteome</keyword>
<evidence type="ECO:0000259" key="3">
    <source>
        <dbReference type="PROSITE" id="PS51352"/>
    </source>
</evidence>
<proteinExistence type="predicted"/>